<dbReference type="WBParaSite" id="PDA_v2.g3245.t1">
    <property type="protein sequence ID" value="PDA_v2.g3245.t1"/>
    <property type="gene ID" value="PDA_v2.g3245"/>
</dbReference>
<evidence type="ECO:0000256" key="1">
    <source>
        <dbReference type="SAM" id="MobiDB-lite"/>
    </source>
</evidence>
<evidence type="ECO:0000313" key="2">
    <source>
        <dbReference type="Proteomes" id="UP000887578"/>
    </source>
</evidence>
<protein>
    <submittedName>
        <fullName evidence="3">Uncharacterized protein</fullName>
    </submittedName>
</protein>
<feature type="compositionally biased region" description="Basic and acidic residues" evidence="1">
    <location>
        <begin position="24"/>
        <end position="45"/>
    </location>
</feature>
<accession>A0A914QJ83</accession>
<evidence type="ECO:0000313" key="3">
    <source>
        <dbReference type="WBParaSite" id="PDA_v2.g3245.t1"/>
    </source>
</evidence>
<keyword evidence="2" id="KW-1185">Reference proteome</keyword>
<sequence>MSPPPRFGPICGPDNDDMYYPERSGADVEETRPKSDRVRLSHPGDYDYDGSAQEEMPNISGLNLSDSYEESESIPAETAPSRFFKVLDFKSNAEGGLKVGFGRGRSLADLPLLNSNG</sequence>
<reference evidence="3" key="1">
    <citation type="submission" date="2022-11" db="UniProtKB">
        <authorList>
            <consortium name="WormBaseParasite"/>
        </authorList>
    </citation>
    <scope>IDENTIFICATION</scope>
</reference>
<dbReference type="AlphaFoldDB" id="A0A914QJ83"/>
<proteinExistence type="predicted"/>
<organism evidence="2 3">
    <name type="scientific">Panagrolaimus davidi</name>
    <dbReference type="NCBI Taxonomy" id="227884"/>
    <lineage>
        <taxon>Eukaryota</taxon>
        <taxon>Metazoa</taxon>
        <taxon>Ecdysozoa</taxon>
        <taxon>Nematoda</taxon>
        <taxon>Chromadorea</taxon>
        <taxon>Rhabditida</taxon>
        <taxon>Tylenchina</taxon>
        <taxon>Panagrolaimomorpha</taxon>
        <taxon>Panagrolaimoidea</taxon>
        <taxon>Panagrolaimidae</taxon>
        <taxon>Panagrolaimus</taxon>
    </lineage>
</organism>
<feature type="region of interest" description="Disordered" evidence="1">
    <location>
        <begin position="1"/>
        <end position="75"/>
    </location>
</feature>
<name>A0A914QJ83_9BILA</name>
<dbReference type="Proteomes" id="UP000887578">
    <property type="component" value="Unplaced"/>
</dbReference>